<organism evidence="2 3">
    <name type="scientific">Thermoactinomyces mirandus</name>
    <dbReference type="NCBI Taxonomy" id="2756294"/>
    <lineage>
        <taxon>Bacteria</taxon>
        <taxon>Bacillati</taxon>
        <taxon>Bacillota</taxon>
        <taxon>Bacilli</taxon>
        <taxon>Bacillales</taxon>
        <taxon>Thermoactinomycetaceae</taxon>
        <taxon>Thermoactinomyces</taxon>
    </lineage>
</organism>
<keyword evidence="1" id="KW-1133">Transmembrane helix</keyword>
<keyword evidence="1" id="KW-0472">Membrane</keyword>
<feature type="non-terminal residue" evidence="2">
    <location>
        <position position="1"/>
    </location>
</feature>
<sequence>VAILSIFGVLVTVIGFIFAVPVAVIIGSGILIGELVSGFFSRISGNGLFSDEMLLDMLIGGIAGGIASLFGWAAGVGAAGSSVVRWLGTRIPWLGRAFPKAFGGSVGASVDQSLWDLLKEGKINWKNALIAGGLGLVMVFGGEYAGVKFFKNCVAYGQPANSYLAVMLPKLDCFYSPDRGGGNESGSSAGNSVSKRIVDEFGNAIPYGFSSLDEYYKFVDTLKSELPEDTVILFQGSSVTGKSHKTGKAFDKDRTSDFDIALINDDLYLQGLEAKFRSKTEPNRMGPLLPKQLDKLGLYGIQKKMIKMSGRDVNFMLFESVEEALRRPSIMVVR</sequence>
<gene>
    <name evidence="2" type="ORF">H2C83_12980</name>
</gene>
<dbReference type="Proteomes" id="UP000538292">
    <property type="component" value="Unassembled WGS sequence"/>
</dbReference>
<evidence type="ECO:0000256" key="1">
    <source>
        <dbReference type="SAM" id="Phobius"/>
    </source>
</evidence>
<protein>
    <submittedName>
        <fullName evidence="2">Uncharacterized protein</fullName>
    </submittedName>
</protein>
<dbReference type="RefSeq" id="WP_220184174.1">
    <property type="nucleotide sequence ID" value="NZ_JACEOL010000043.1"/>
</dbReference>
<accession>A0A7W2AT02</accession>
<evidence type="ECO:0000313" key="2">
    <source>
        <dbReference type="EMBL" id="MBA4603215.1"/>
    </source>
</evidence>
<feature type="transmembrane region" description="Helical" evidence="1">
    <location>
        <begin position="6"/>
        <end position="32"/>
    </location>
</feature>
<evidence type="ECO:0000313" key="3">
    <source>
        <dbReference type="Proteomes" id="UP000538292"/>
    </source>
</evidence>
<comment type="caution">
    <text evidence="2">The sequence shown here is derived from an EMBL/GenBank/DDBJ whole genome shotgun (WGS) entry which is preliminary data.</text>
</comment>
<reference evidence="2 3" key="1">
    <citation type="submission" date="2020-07" db="EMBL/GenBank/DDBJ databases">
        <title>Thermoactinomyces phylogeny.</title>
        <authorList>
            <person name="Dunlap C."/>
        </authorList>
    </citation>
    <scope>NUCLEOTIDE SEQUENCE [LARGE SCALE GENOMIC DNA]</scope>
    <source>
        <strain evidence="2 3">AMNI-1</strain>
    </source>
</reference>
<dbReference type="AlphaFoldDB" id="A0A7W2AT02"/>
<keyword evidence="1" id="KW-0812">Transmembrane</keyword>
<dbReference type="EMBL" id="JACEOL010000043">
    <property type="protein sequence ID" value="MBA4603215.1"/>
    <property type="molecule type" value="Genomic_DNA"/>
</dbReference>
<feature type="transmembrane region" description="Helical" evidence="1">
    <location>
        <begin position="53"/>
        <end position="75"/>
    </location>
</feature>
<keyword evidence="3" id="KW-1185">Reference proteome</keyword>
<name>A0A7W2AT02_9BACL</name>
<proteinExistence type="predicted"/>